<dbReference type="NCBIfam" id="TIGR00478">
    <property type="entry name" value="tly"/>
    <property type="match status" value="1"/>
</dbReference>
<dbReference type="RefSeq" id="WP_144085800.1">
    <property type="nucleotide sequence ID" value="NZ_JACFRS010000001.1"/>
</dbReference>
<evidence type="ECO:0000256" key="2">
    <source>
        <dbReference type="ARBA" id="ARBA00029460"/>
    </source>
</evidence>
<dbReference type="InterPro" id="IPR004538">
    <property type="entry name" value="Hemolysin_A/TlyA"/>
</dbReference>
<dbReference type="PIRSF" id="PIRSF005578">
    <property type="entry name" value="TlyA"/>
    <property type="match status" value="1"/>
</dbReference>
<dbReference type="SMART" id="SM00363">
    <property type="entry name" value="S4"/>
    <property type="match status" value="1"/>
</dbReference>
<evidence type="ECO:0000259" key="4">
    <source>
        <dbReference type="SMART" id="SM00363"/>
    </source>
</evidence>
<dbReference type="Pfam" id="PF01479">
    <property type="entry name" value="S4"/>
    <property type="match status" value="1"/>
</dbReference>
<keyword evidence="5" id="KW-0489">Methyltransferase</keyword>
<dbReference type="InterPro" id="IPR002877">
    <property type="entry name" value="RNA_MeTrfase_FtsJ_dom"/>
</dbReference>
<dbReference type="EMBL" id="VMHK01000004">
    <property type="protein sequence ID" value="TSJ82977.1"/>
    <property type="molecule type" value="Genomic_DNA"/>
</dbReference>
<dbReference type="SUPFAM" id="SSF53335">
    <property type="entry name" value="S-adenosyl-L-methionine-dependent methyltransferases"/>
    <property type="match status" value="1"/>
</dbReference>
<dbReference type="InterPro" id="IPR036986">
    <property type="entry name" value="S4_RNA-bd_sf"/>
</dbReference>
<dbReference type="GO" id="GO:0008168">
    <property type="term" value="F:methyltransferase activity"/>
    <property type="evidence" value="ECO:0007669"/>
    <property type="project" value="UniProtKB-KW"/>
</dbReference>
<dbReference type="CDD" id="cd00165">
    <property type="entry name" value="S4"/>
    <property type="match status" value="1"/>
</dbReference>
<dbReference type="PANTHER" id="PTHR32319:SF0">
    <property type="entry name" value="BACTERIAL HEMOLYSIN-LIKE PROTEIN"/>
    <property type="match status" value="1"/>
</dbReference>
<dbReference type="GO" id="GO:0032259">
    <property type="term" value="P:methylation"/>
    <property type="evidence" value="ECO:0007669"/>
    <property type="project" value="UniProtKB-KW"/>
</dbReference>
<keyword evidence="1 3" id="KW-0694">RNA-binding</keyword>
<dbReference type="InterPro" id="IPR047048">
    <property type="entry name" value="TlyA"/>
</dbReference>
<comment type="caution">
    <text evidence="5">The sequence shown here is derived from an EMBL/GenBank/DDBJ whole genome shotgun (WGS) entry which is preliminary data.</text>
</comment>
<feature type="domain" description="RNA-binding S4" evidence="4">
    <location>
        <begin position="23"/>
        <end position="87"/>
    </location>
</feature>
<evidence type="ECO:0000313" key="5">
    <source>
        <dbReference type="EMBL" id="TSJ82977.1"/>
    </source>
</evidence>
<dbReference type="Gene3D" id="3.40.50.150">
    <property type="entry name" value="Vaccinia Virus protein VP39"/>
    <property type="match status" value="1"/>
</dbReference>
<dbReference type="GO" id="GO:0003723">
    <property type="term" value="F:RNA binding"/>
    <property type="evidence" value="ECO:0007669"/>
    <property type="project" value="UniProtKB-KW"/>
</dbReference>
<proteinExistence type="inferred from homology"/>
<dbReference type="InterPro" id="IPR002942">
    <property type="entry name" value="S4_RNA-bd"/>
</dbReference>
<dbReference type="PANTHER" id="PTHR32319">
    <property type="entry name" value="BACTERIAL HEMOLYSIN-LIKE PROTEIN"/>
    <property type="match status" value="1"/>
</dbReference>
<evidence type="ECO:0000256" key="1">
    <source>
        <dbReference type="ARBA" id="ARBA00022884"/>
    </source>
</evidence>
<dbReference type="Pfam" id="PF01728">
    <property type="entry name" value="FtsJ"/>
    <property type="match status" value="1"/>
</dbReference>
<dbReference type="AlphaFoldDB" id="A0A556R294"/>
<dbReference type="SUPFAM" id="SSF55174">
    <property type="entry name" value="Alpha-L RNA-binding motif"/>
    <property type="match status" value="1"/>
</dbReference>
<evidence type="ECO:0000313" key="6">
    <source>
        <dbReference type="Proteomes" id="UP000316508"/>
    </source>
</evidence>
<evidence type="ECO:0000256" key="3">
    <source>
        <dbReference type="PROSITE-ProRule" id="PRU00182"/>
    </source>
</evidence>
<accession>A0A556R294</accession>
<keyword evidence="6" id="KW-1185">Reference proteome</keyword>
<dbReference type="PROSITE" id="PS50889">
    <property type="entry name" value="S4"/>
    <property type="match status" value="1"/>
</dbReference>
<comment type="similarity">
    <text evidence="2">Belongs to the TlyA family.</text>
</comment>
<sequence>MNDEDTVVSAGSGRRRTVALARDRLDRILSAQGLTDSRARAQGLIRQGRVTVNDHLVSRPAQIVQPGDVILLDPGDDYASRGALKLEGALTTFAAQGMPDPRDWLCLDIGASTGGFTDVLLRHGARRVIALDVGHGQLLERIAADPRVIDMSGVNIREVQPGDLPYRPEYVVSDVSFISLTYVIPVLPALLAPAANCLLLVKPQFEVGRSLLGHHGIVTDEDRRQEALERVLACAREHGFAVRATMTSPITGAHGNVEYLLWLSWSQSA</sequence>
<name>A0A556R294_9BIFI</name>
<reference evidence="5 6" key="1">
    <citation type="submission" date="2019-07" db="EMBL/GenBank/DDBJ databases">
        <title>Bifidobacterium asteroides genomes.</title>
        <authorList>
            <person name="Zheng H."/>
        </authorList>
    </citation>
    <scope>NUCLEOTIDE SEQUENCE [LARGE SCALE GENOMIC DNA]</scope>
    <source>
        <strain evidence="5 6">W8102</strain>
    </source>
</reference>
<keyword evidence="5" id="KW-0808">Transferase</keyword>
<organism evidence="5 6">
    <name type="scientific">Bifidobacterium apousia</name>
    <dbReference type="NCBI Taxonomy" id="2750996"/>
    <lineage>
        <taxon>Bacteria</taxon>
        <taxon>Bacillati</taxon>
        <taxon>Actinomycetota</taxon>
        <taxon>Actinomycetes</taxon>
        <taxon>Bifidobacteriales</taxon>
        <taxon>Bifidobacteriaceae</taxon>
        <taxon>Bifidobacterium</taxon>
    </lineage>
</organism>
<dbReference type="InterPro" id="IPR029063">
    <property type="entry name" value="SAM-dependent_MTases_sf"/>
</dbReference>
<dbReference type="Proteomes" id="UP000316508">
    <property type="component" value="Unassembled WGS sequence"/>
</dbReference>
<dbReference type="Gene3D" id="3.10.290.10">
    <property type="entry name" value="RNA-binding S4 domain"/>
    <property type="match status" value="1"/>
</dbReference>
<protein>
    <submittedName>
        <fullName evidence="5">TlyA family RNA methyltransferase</fullName>
    </submittedName>
</protein>
<gene>
    <name evidence="5" type="ORF">FPK30_06430</name>
</gene>